<evidence type="ECO:0000313" key="5">
    <source>
        <dbReference type="Proteomes" id="UP000712673"/>
    </source>
</evidence>
<dbReference type="PANTHER" id="PTHR30137">
    <property type="entry name" value="LUCIFERASE-LIKE MONOOXYGENASE"/>
    <property type="match status" value="1"/>
</dbReference>
<dbReference type="InterPro" id="IPR050766">
    <property type="entry name" value="Bact_Lucif_Oxidored"/>
</dbReference>
<dbReference type="Gene3D" id="3.20.20.30">
    <property type="entry name" value="Luciferase-like domain"/>
    <property type="match status" value="1"/>
</dbReference>
<dbReference type="Pfam" id="PF00296">
    <property type="entry name" value="Bac_luciferase"/>
    <property type="match status" value="1"/>
</dbReference>
<dbReference type="AlphaFoldDB" id="A0A938B3I6"/>
<accession>A0A938B3I6</accession>
<protein>
    <submittedName>
        <fullName evidence="4">LLM class flavin-dependent oxidoreductase</fullName>
    </submittedName>
</protein>
<organism evidence="4 5">
    <name type="scientific">Tectimicrobiota bacterium</name>
    <dbReference type="NCBI Taxonomy" id="2528274"/>
    <lineage>
        <taxon>Bacteria</taxon>
        <taxon>Pseudomonadati</taxon>
        <taxon>Nitrospinota/Tectimicrobiota group</taxon>
        <taxon>Candidatus Tectimicrobiota</taxon>
    </lineage>
</organism>
<dbReference type="Proteomes" id="UP000712673">
    <property type="component" value="Unassembled WGS sequence"/>
</dbReference>
<dbReference type="PANTHER" id="PTHR30137:SF8">
    <property type="entry name" value="BLR5498 PROTEIN"/>
    <property type="match status" value="1"/>
</dbReference>
<evidence type="ECO:0000256" key="2">
    <source>
        <dbReference type="ARBA" id="ARBA00023033"/>
    </source>
</evidence>
<evidence type="ECO:0000313" key="4">
    <source>
        <dbReference type="EMBL" id="MBM3225376.1"/>
    </source>
</evidence>
<comment type="caution">
    <text evidence="4">The sequence shown here is derived from an EMBL/GenBank/DDBJ whole genome shotgun (WGS) entry which is preliminary data.</text>
</comment>
<name>A0A938B3I6_UNCTE</name>
<evidence type="ECO:0000259" key="3">
    <source>
        <dbReference type="Pfam" id="PF00296"/>
    </source>
</evidence>
<keyword evidence="2" id="KW-0503">Monooxygenase</keyword>
<sequence length="323" mass="36073">MMAQVSFGVFDWIDRSTAPLQQLYADRLQLLEAADTAGFAGYHVAEHHATPLGMAPSPALFLSAAAQRTRRIRLGPLGYLLPLYHPLRLIEEICMLDHLSGGRLDLGVGRGISPYELGYFGVDVAASRARFQETLAVLIAGLTHDRLTFHGEHYQFDDVPMELHPLQQPYPPLWYPTNNPESVLYAARHGYHFVSLGPATAVRQCVDLYWQAWATHRQEPDRLNDHVATPHVGIVRQMYVADTDAEALATAQAAHGDWYHSITKLWHSHGDHSIDARFSWDSAMQHDTILCGSPARMREQIAQLVETSGCSYVMGAFAWGTFS</sequence>
<proteinExistence type="predicted"/>
<keyword evidence="1" id="KW-0560">Oxidoreductase</keyword>
<dbReference type="InterPro" id="IPR011251">
    <property type="entry name" value="Luciferase-like_dom"/>
</dbReference>
<feature type="domain" description="Luciferase-like" evidence="3">
    <location>
        <begin position="7"/>
        <end position="307"/>
    </location>
</feature>
<feature type="non-terminal residue" evidence="4">
    <location>
        <position position="323"/>
    </location>
</feature>
<gene>
    <name evidence="4" type="ORF">FJZ47_16450</name>
</gene>
<dbReference type="InterPro" id="IPR036661">
    <property type="entry name" value="Luciferase-like_sf"/>
</dbReference>
<dbReference type="GO" id="GO:0004497">
    <property type="term" value="F:monooxygenase activity"/>
    <property type="evidence" value="ECO:0007669"/>
    <property type="project" value="UniProtKB-KW"/>
</dbReference>
<dbReference type="GO" id="GO:0016705">
    <property type="term" value="F:oxidoreductase activity, acting on paired donors, with incorporation or reduction of molecular oxygen"/>
    <property type="evidence" value="ECO:0007669"/>
    <property type="project" value="InterPro"/>
</dbReference>
<dbReference type="SUPFAM" id="SSF51679">
    <property type="entry name" value="Bacterial luciferase-like"/>
    <property type="match status" value="1"/>
</dbReference>
<dbReference type="EMBL" id="VGLS01000557">
    <property type="protein sequence ID" value="MBM3225376.1"/>
    <property type="molecule type" value="Genomic_DNA"/>
</dbReference>
<reference evidence="4" key="1">
    <citation type="submission" date="2019-03" db="EMBL/GenBank/DDBJ databases">
        <title>Lake Tanganyika Metagenome-Assembled Genomes (MAGs).</title>
        <authorList>
            <person name="Tran P."/>
        </authorList>
    </citation>
    <scope>NUCLEOTIDE SEQUENCE</scope>
    <source>
        <strain evidence="4">K_DeepCast_65m_m2_066</strain>
    </source>
</reference>
<dbReference type="GO" id="GO:0005829">
    <property type="term" value="C:cytosol"/>
    <property type="evidence" value="ECO:0007669"/>
    <property type="project" value="TreeGrafter"/>
</dbReference>
<evidence type="ECO:0000256" key="1">
    <source>
        <dbReference type="ARBA" id="ARBA00023002"/>
    </source>
</evidence>